<keyword evidence="1" id="KW-1133">Transmembrane helix</keyword>
<dbReference type="EMBL" id="VUNS01000023">
    <property type="protein sequence ID" value="MST98735.1"/>
    <property type="molecule type" value="Genomic_DNA"/>
</dbReference>
<dbReference type="RefSeq" id="WP_154419698.1">
    <property type="nucleotide sequence ID" value="NZ_VUNS01000023.1"/>
</dbReference>
<gene>
    <name evidence="2" type="ORF">FYJ85_16975</name>
</gene>
<evidence type="ECO:0000313" key="2">
    <source>
        <dbReference type="EMBL" id="MST98735.1"/>
    </source>
</evidence>
<protein>
    <submittedName>
        <fullName evidence="2">Uncharacterized protein</fullName>
    </submittedName>
</protein>
<evidence type="ECO:0000313" key="3">
    <source>
        <dbReference type="Proteomes" id="UP000435649"/>
    </source>
</evidence>
<keyword evidence="1" id="KW-0812">Transmembrane</keyword>
<comment type="caution">
    <text evidence="2">The sequence shown here is derived from an EMBL/GenBank/DDBJ whole genome shotgun (WGS) entry which is preliminary data.</text>
</comment>
<accession>A0A844G770</accession>
<dbReference type="Proteomes" id="UP000435649">
    <property type="component" value="Unassembled WGS sequence"/>
</dbReference>
<keyword evidence="1" id="KW-0472">Membrane</keyword>
<keyword evidence="3" id="KW-1185">Reference proteome</keyword>
<sequence>MLPLIVALAAVTVACVVFMLKFGMVKKWFNQNQKITNPNAVNVLLKQKLKSGEYKTIGGIFDTQTENILSATAWQSQKLDDELNKLERVSVLRNLN</sequence>
<name>A0A844G770_9BACT</name>
<organism evidence="2 3">
    <name type="scientific">Victivallis lenta</name>
    <dbReference type="NCBI Taxonomy" id="2606640"/>
    <lineage>
        <taxon>Bacteria</taxon>
        <taxon>Pseudomonadati</taxon>
        <taxon>Lentisphaerota</taxon>
        <taxon>Lentisphaeria</taxon>
        <taxon>Victivallales</taxon>
        <taxon>Victivallaceae</taxon>
        <taxon>Victivallis</taxon>
    </lineage>
</organism>
<feature type="transmembrane region" description="Helical" evidence="1">
    <location>
        <begin position="6"/>
        <end position="24"/>
    </location>
</feature>
<evidence type="ECO:0000256" key="1">
    <source>
        <dbReference type="SAM" id="Phobius"/>
    </source>
</evidence>
<reference evidence="2 3" key="1">
    <citation type="submission" date="2019-08" db="EMBL/GenBank/DDBJ databases">
        <title>In-depth cultivation of the pig gut microbiome towards novel bacterial diversity and tailored functional studies.</title>
        <authorList>
            <person name="Wylensek D."/>
            <person name="Hitch T.C.A."/>
            <person name="Clavel T."/>
        </authorList>
    </citation>
    <scope>NUCLEOTIDE SEQUENCE [LARGE SCALE GENOMIC DNA]</scope>
    <source>
        <strain evidence="2 3">BBE-744-WT-12</strain>
    </source>
</reference>
<dbReference type="AlphaFoldDB" id="A0A844G770"/>
<proteinExistence type="predicted"/>